<reference evidence="5 6" key="1">
    <citation type="submission" date="2014-06" db="EMBL/GenBank/DDBJ databases">
        <title>Functional and comparative genomic analyses of the Drosophila gut microbiota identify candidate symbiosis factors.</title>
        <authorList>
            <person name="Newell P.D."/>
            <person name="Chaston J.M."/>
            <person name="Douglas A.E."/>
        </authorList>
    </citation>
    <scope>NUCLEOTIDE SEQUENCE [LARGE SCALE GENOMIC DNA]</scope>
    <source>
        <strain evidence="5 6">DmCS_006</strain>
    </source>
</reference>
<sequence>MTEDVLSGTPSVKTRRAGHLGRIILDRPNRLNAVDLDMAEGIARVLDAWQEDASVQHVLLEGSAPRAFCAGGDLKKICELLQIEGADEAFRQLNRVYEIMQQIAAYPKPTISFMDGVAMGGGIGLGGHAHYRVVTERSVVAMPETGIGLTPDAGGSWILSRAPGLSGLRLAVTGNRMNGVGAVMIGFADRLVPSESLPDLLGLLETRSAEDVFALINPLPQLANVQEMDACYDAPDLAHVVRNLAENGSEQARQDLLALSCACPFSVQLTWEAWHRARDLSSLTAVFQQEGTLVNHLVRRADFAEGIRARLIDRDNQPRWTPGTLAEVNLDEVRACFQD</sequence>
<keyword evidence="6" id="KW-1185">Reference proteome</keyword>
<evidence type="ECO:0000256" key="1">
    <source>
        <dbReference type="ARBA" id="ARBA00001709"/>
    </source>
</evidence>
<comment type="caution">
    <text evidence="5">The sequence shown here is derived from an EMBL/GenBank/DDBJ whole genome shotgun (WGS) entry which is preliminary data.</text>
</comment>
<dbReference type="RefSeq" id="WP_035377919.1">
    <property type="nucleotide sequence ID" value="NZ_JACAOJ010000008.1"/>
</dbReference>
<organism evidence="5 6">
    <name type="scientific">Acetobacter tropicalis</name>
    <dbReference type="NCBI Taxonomy" id="104102"/>
    <lineage>
        <taxon>Bacteria</taxon>
        <taxon>Pseudomonadati</taxon>
        <taxon>Pseudomonadota</taxon>
        <taxon>Alphaproteobacteria</taxon>
        <taxon>Acetobacterales</taxon>
        <taxon>Acetobacteraceae</taxon>
        <taxon>Acetobacter</taxon>
    </lineage>
</organism>
<dbReference type="Gene3D" id="3.90.226.10">
    <property type="entry name" value="2-enoyl-CoA Hydratase, Chain A, domain 1"/>
    <property type="match status" value="1"/>
</dbReference>
<dbReference type="InterPro" id="IPR029045">
    <property type="entry name" value="ClpP/crotonase-like_dom_sf"/>
</dbReference>
<dbReference type="SUPFAM" id="SSF52096">
    <property type="entry name" value="ClpP/crotonase"/>
    <property type="match status" value="1"/>
</dbReference>
<dbReference type="InterPro" id="IPR045004">
    <property type="entry name" value="ECH_dom"/>
</dbReference>
<dbReference type="InterPro" id="IPR032259">
    <property type="entry name" value="HIBYL-CoA-H"/>
</dbReference>
<dbReference type="AlphaFoldDB" id="A0A094ZTC9"/>
<proteinExistence type="predicted"/>
<accession>A0A094ZTC9</accession>
<name>A0A094ZTC9_9PROT</name>
<dbReference type="STRING" id="104102.AtDm6_0566"/>
<dbReference type="PANTHER" id="PTHR43176">
    <property type="entry name" value="3-HYDROXYISOBUTYRYL-COA HYDROLASE-RELATED"/>
    <property type="match status" value="1"/>
</dbReference>
<dbReference type="CDD" id="cd06558">
    <property type="entry name" value="crotonase-like"/>
    <property type="match status" value="1"/>
</dbReference>
<dbReference type="Proteomes" id="UP000029448">
    <property type="component" value="Unassembled WGS sequence"/>
</dbReference>
<keyword evidence="3 5" id="KW-0378">Hydrolase</keyword>
<evidence type="ECO:0000256" key="2">
    <source>
        <dbReference type="ARBA" id="ARBA00011915"/>
    </source>
</evidence>
<feature type="domain" description="Enoyl-CoA hydratase/isomerase" evidence="4">
    <location>
        <begin position="21"/>
        <end position="337"/>
    </location>
</feature>
<dbReference type="GO" id="GO:0005829">
    <property type="term" value="C:cytosol"/>
    <property type="evidence" value="ECO:0007669"/>
    <property type="project" value="TreeGrafter"/>
</dbReference>
<dbReference type="NCBIfam" id="NF004127">
    <property type="entry name" value="PRK05617.1"/>
    <property type="match status" value="1"/>
</dbReference>
<evidence type="ECO:0000256" key="3">
    <source>
        <dbReference type="ARBA" id="ARBA00022801"/>
    </source>
</evidence>
<evidence type="ECO:0000313" key="5">
    <source>
        <dbReference type="EMBL" id="KGB25371.1"/>
    </source>
</evidence>
<protein>
    <recommendedName>
        <fullName evidence="2">3-hydroxyisobutyryl-CoA hydrolase</fullName>
        <ecNumber evidence="2">3.1.2.4</ecNumber>
    </recommendedName>
</protein>
<dbReference type="PANTHER" id="PTHR43176:SF3">
    <property type="entry name" value="3-HYDROXYISOBUTYRYL-COA HYDROLASE, MITOCHONDRIAL"/>
    <property type="match status" value="1"/>
</dbReference>
<dbReference type="GO" id="GO:0006574">
    <property type="term" value="P:L-valine catabolic process"/>
    <property type="evidence" value="ECO:0007669"/>
    <property type="project" value="TreeGrafter"/>
</dbReference>
<dbReference type="EMBL" id="JOKM01000018">
    <property type="protein sequence ID" value="KGB25371.1"/>
    <property type="molecule type" value="Genomic_DNA"/>
</dbReference>
<dbReference type="Pfam" id="PF16113">
    <property type="entry name" value="ECH_2"/>
    <property type="match status" value="1"/>
</dbReference>
<dbReference type="PATRIC" id="fig|104102.7.peg.564"/>
<evidence type="ECO:0000259" key="4">
    <source>
        <dbReference type="Pfam" id="PF16113"/>
    </source>
</evidence>
<comment type="catalytic activity">
    <reaction evidence="1">
        <text>3-hydroxy-2-methylpropanoyl-CoA + H2O = 3-hydroxy-2-methylpropanoate + CoA + H(+)</text>
        <dbReference type="Rhea" id="RHEA:20888"/>
        <dbReference type="ChEBI" id="CHEBI:11805"/>
        <dbReference type="ChEBI" id="CHEBI:15377"/>
        <dbReference type="ChEBI" id="CHEBI:15378"/>
        <dbReference type="ChEBI" id="CHEBI:57287"/>
        <dbReference type="ChEBI" id="CHEBI:57340"/>
        <dbReference type="EC" id="3.1.2.4"/>
    </reaction>
</comment>
<dbReference type="GO" id="GO:0003860">
    <property type="term" value="F:3-hydroxyisobutyryl-CoA hydrolase activity"/>
    <property type="evidence" value="ECO:0007669"/>
    <property type="project" value="UniProtKB-EC"/>
</dbReference>
<evidence type="ECO:0000313" key="6">
    <source>
        <dbReference type="Proteomes" id="UP000029448"/>
    </source>
</evidence>
<dbReference type="GeneID" id="89479264"/>
<gene>
    <name evidence="5" type="ORF">AtDm6_0566</name>
</gene>
<dbReference type="EC" id="3.1.2.4" evidence="2"/>